<protein>
    <submittedName>
        <fullName evidence="9">Glucose dehydrogenase [FAD, quinone]</fullName>
    </submittedName>
</protein>
<evidence type="ECO:0000259" key="8">
    <source>
        <dbReference type="PROSITE" id="PS00624"/>
    </source>
</evidence>
<dbReference type="GO" id="GO:0050660">
    <property type="term" value="F:flavin adenine dinucleotide binding"/>
    <property type="evidence" value="ECO:0007669"/>
    <property type="project" value="InterPro"/>
</dbReference>
<dbReference type="InterPro" id="IPR007867">
    <property type="entry name" value="GMC_OxRtase_C"/>
</dbReference>
<dbReference type="PANTHER" id="PTHR11552:SF147">
    <property type="entry name" value="CHOLINE DEHYDROGENASE, MITOCHONDRIAL"/>
    <property type="match status" value="1"/>
</dbReference>
<organism evidence="9 10">
    <name type="scientific">Orchesella cincta</name>
    <name type="common">Springtail</name>
    <name type="synonym">Podura cincta</name>
    <dbReference type="NCBI Taxonomy" id="48709"/>
    <lineage>
        <taxon>Eukaryota</taxon>
        <taxon>Metazoa</taxon>
        <taxon>Ecdysozoa</taxon>
        <taxon>Arthropoda</taxon>
        <taxon>Hexapoda</taxon>
        <taxon>Collembola</taxon>
        <taxon>Entomobryomorpha</taxon>
        <taxon>Entomobryoidea</taxon>
        <taxon>Orchesellidae</taxon>
        <taxon>Orchesellinae</taxon>
        <taxon>Orchesella</taxon>
    </lineage>
</organism>
<dbReference type="InterPro" id="IPR012132">
    <property type="entry name" value="GMC_OxRdtase"/>
</dbReference>
<evidence type="ECO:0000313" key="10">
    <source>
        <dbReference type="Proteomes" id="UP000094527"/>
    </source>
</evidence>
<comment type="cofactor">
    <cofactor evidence="1 5">
        <name>FAD</name>
        <dbReference type="ChEBI" id="CHEBI:57692"/>
    </cofactor>
</comment>
<dbReference type="PROSITE" id="PS00624">
    <property type="entry name" value="GMC_OXRED_2"/>
    <property type="match status" value="1"/>
</dbReference>
<comment type="caution">
    <text evidence="9">The sequence shown here is derived from an EMBL/GenBank/DDBJ whole genome shotgun (WGS) entry which is preliminary data.</text>
</comment>
<dbReference type="OrthoDB" id="269227at2759"/>
<dbReference type="OMA" id="ATGWDWE"/>
<accession>A0A1D2NAS0</accession>
<dbReference type="EMBL" id="LJIJ01000115">
    <property type="protein sequence ID" value="ODN02350.1"/>
    <property type="molecule type" value="Genomic_DNA"/>
</dbReference>
<dbReference type="SUPFAM" id="SSF51905">
    <property type="entry name" value="FAD/NAD(P)-binding domain"/>
    <property type="match status" value="1"/>
</dbReference>
<feature type="domain" description="Glucose-methanol-choline oxidoreductase N-terminal" evidence="8">
    <location>
        <begin position="258"/>
        <end position="272"/>
    </location>
</feature>
<evidence type="ECO:0000313" key="9">
    <source>
        <dbReference type="EMBL" id="ODN02350.1"/>
    </source>
</evidence>
<reference evidence="9 10" key="1">
    <citation type="journal article" date="2016" name="Genome Biol. Evol.">
        <title>Gene Family Evolution Reflects Adaptation to Soil Environmental Stressors in the Genome of the Collembolan Orchesella cincta.</title>
        <authorList>
            <person name="Faddeeva-Vakhrusheva A."/>
            <person name="Derks M.F."/>
            <person name="Anvar S.Y."/>
            <person name="Agamennone V."/>
            <person name="Suring W."/>
            <person name="Smit S."/>
            <person name="van Straalen N.M."/>
            <person name="Roelofs D."/>
        </authorList>
    </citation>
    <scope>NUCLEOTIDE SEQUENCE [LARGE SCALE GENOMIC DNA]</scope>
    <source>
        <tissue evidence="9">Mixed pool</tissue>
    </source>
</reference>
<dbReference type="Gene3D" id="3.50.50.60">
    <property type="entry name" value="FAD/NAD(P)-binding domain"/>
    <property type="match status" value="2"/>
</dbReference>
<dbReference type="GO" id="GO:0016614">
    <property type="term" value="F:oxidoreductase activity, acting on CH-OH group of donors"/>
    <property type="evidence" value="ECO:0007669"/>
    <property type="project" value="InterPro"/>
</dbReference>
<comment type="similarity">
    <text evidence="2 6">Belongs to the GMC oxidoreductase family.</text>
</comment>
<dbReference type="Gene3D" id="3.30.560.10">
    <property type="entry name" value="Glucose Oxidase, domain 3"/>
    <property type="match status" value="1"/>
</dbReference>
<evidence type="ECO:0000256" key="5">
    <source>
        <dbReference type="PIRSR" id="PIRSR000137-2"/>
    </source>
</evidence>
<evidence type="ECO:0000256" key="6">
    <source>
        <dbReference type="RuleBase" id="RU003968"/>
    </source>
</evidence>
<keyword evidence="3 6" id="KW-0285">Flavoprotein</keyword>
<gene>
    <name evidence="9" type="ORF">Ocin01_04346</name>
</gene>
<evidence type="ECO:0000259" key="7">
    <source>
        <dbReference type="PROSITE" id="PS00623"/>
    </source>
</evidence>
<dbReference type="PANTHER" id="PTHR11552">
    <property type="entry name" value="GLUCOSE-METHANOL-CHOLINE GMC OXIDOREDUCTASE"/>
    <property type="match status" value="1"/>
</dbReference>
<feature type="binding site" evidence="5">
    <location>
        <position position="88"/>
    </location>
    <ligand>
        <name>FAD</name>
        <dbReference type="ChEBI" id="CHEBI:57692"/>
    </ligand>
</feature>
<evidence type="ECO:0000256" key="3">
    <source>
        <dbReference type="ARBA" id="ARBA00022630"/>
    </source>
</evidence>
<keyword evidence="10" id="KW-1185">Reference proteome</keyword>
<feature type="binding site" evidence="5">
    <location>
        <position position="508"/>
    </location>
    <ligand>
        <name>FAD</name>
        <dbReference type="ChEBI" id="CHEBI:57692"/>
    </ligand>
</feature>
<dbReference type="PROSITE" id="PS00623">
    <property type="entry name" value="GMC_OXRED_1"/>
    <property type="match status" value="1"/>
</dbReference>
<dbReference type="STRING" id="48709.A0A1D2NAS0"/>
<evidence type="ECO:0000256" key="4">
    <source>
        <dbReference type="ARBA" id="ARBA00022827"/>
    </source>
</evidence>
<evidence type="ECO:0000256" key="2">
    <source>
        <dbReference type="ARBA" id="ARBA00010790"/>
    </source>
</evidence>
<dbReference type="PIRSF" id="PIRSF000137">
    <property type="entry name" value="Alcohol_oxidase"/>
    <property type="match status" value="1"/>
</dbReference>
<dbReference type="InterPro" id="IPR000172">
    <property type="entry name" value="GMC_OxRdtase_N"/>
</dbReference>
<feature type="domain" description="Glucose-methanol-choline oxidoreductase N-terminal" evidence="7">
    <location>
        <begin position="82"/>
        <end position="105"/>
    </location>
</feature>
<dbReference type="Proteomes" id="UP000094527">
    <property type="component" value="Unassembled WGS sequence"/>
</dbReference>
<dbReference type="AlphaFoldDB" id="A0A1D2NAS0"/>
<keyword evidence="4 5" id="KW-0274">FAD</keyword>
<name>A0A1D2NAS0_ORCCI</name>
<dbReference type="Pfam" id="PF00732">
    <property type="entry name" value="GMC_oxred_N"/>
    <property type="match status" value="1"/>
</dbReference>
<dbReference type="Pfam" id="PF05199">
    <property type="entry name" value="GMC_oxred_C"/>
    <property type="match status" value="1"/>
</dbReference>
<dbReference type="SUPFAM" id="SSF54373">
    <property type="entry name" value="FAD-linked reductases, C-terminal domain"/>
    <property type="match status" value="1"/>
</dbReference>
<proteinExistence type="inferred from homology"/>
<sequence>MNENSFQVGGGSGGAVLASRLSEIEDFTVLLIEAGGVEPVTSTIPWFHTLLPGSSLDWKYETVPQKDILFAYDNQVSKWPRGKLIGGTSSINTMLYMRGNRQDYDRWAAEGNDGWAYEDVLHYFKKSERQNDPILATDTYHHGTEGPLHVQNPRFGTKITKSFLQAGEYLGYDVVDSNGYQQTGFSRFQTTMKRGVRWSTARAYVRPAVHRQNFHVSLKSHAHRVLFDENNRAIGVTFAREGKIHNVYCRKEVIVSGGTIGSPQILLLSGIGPAEHLDKLGIPVIADLPVGRNLQDHMGAFGLSWTVRKGSAYSLLPLFNPLTLQEYKRHHTGPFAGTVGVEANAFLHSRYSNRTKDWPDLQLFFISATPAIDGGGSFKDYFGVSQEAWDVFYKPIQFKQGFSIVPVLLRPYSRGYLKLRSTNPYDKPIIQPNYLRDRRDFDILMDGLKHAVEIGNSLPFKKHGAKIHLGKLPRCPHVRPGSEEYWTRSCRRPELRVYGVTGLRVVDGSIMPHVVSANTNAPIIMIGEKAADMIKDTWLTGWGSDFEKPFTSKNSDANILLNENDNHHVYSDQNEIF</sequence>
<evidence type="ECO:0000256" key="1">
    <source>
        <dbReference type="ARBA" id="ARBA00001974"/>
    </source>
</evidence>
<dbReference type="InterPro" id="IPR036188">
    <property type="entry name" value="FAD/NAD-bd_sf"/>
</dbReference>